<dbReference type="AlphaFoldDB" id="A0A412FZ86"/>
<organism evidence="1 2">
    <name type="scientific">Holdemania filiformis</name>
    <dbReference type="NCBI Taxonomy" id="61171"/>
    <lineage>
        <taxon>Bacteria</taxon>
        <taxon>Bacillati</taxon>
        <taxon>Bacillota</taxon>
        <taxon>Erysipelotrichia</taxon>
        <taxon>Erysipelotrichales</taxon>
        <taxon>Erysipelotrichaceae</taxon>
        <taxon>Holdemania</taxon>
    </lineage>
</organism>
<accession>A0A412FZ86</accession>
<proteinExistence type="predicted"/>
<evidence type="ECO:0000313" key="2">
    <source>
        <dbReference type="Proteomes" id="UP000284178"/>
    </source>
</evidence>
<name>A0A412FZ86_9FIRM</name>
<protein>
    <submittedName>
        <fullName evidence="1">Uncharacterized protein</fullName>
    </submittedName>
</protein>
<dbReference type="Proteomes" id="UP000284178">
    <property type="component" value="Unassembled WGS sequence"/>
</dbReference>
<dbReference type="EMBL" id="QRUP01000012">
    <property type="protein sequence ID" value="RGR73465.1"/>
    <property type="molecule type" value="Genomic_DNA"/>
</dbReference>
<comment type="caution">
    <text evidence="1">The sequence shown here is derived from an EMBL/GenBank/DDBJ whole genome shotgun (WGS) entry which is preliminary data.</text>
</comment>
<keyword evidence="2" id="KW-1185">Reference proteome</keyword>
<sequence length="88" mass="10377">MAKGECGYPLLYLLKARLPLSPRIYQIKKQTMFLGRKRSVPTASAWSDPKEHREGILSVFFHYFPQRGKKEKLITTLFLFRILERFMG</sequence>
<evidence type="ECO:0000313" key="1">
    <source>
        <dbReference type="EMBL" id="RGR73465.1"/>
    </source>
</evidence>
<reference evidence="1 2" key="1">
    <citation type="submission" date="2018-08" db="EMBL/GenBank/DDBJ databases">
        <title>A genome reference for cultivated species of the human gut microbiota.</title>
        <authorList>
            <person name="Zou Y."/>
            <person name="Xue W."/>
            <person name="Luo G."/>
        </authorList>
    </citation>
    <scope>NUCLEOTIDE SEQUENCE [LARGE SCALE GENOMIC DNA]</scope>
    <source>
        <strain evidence="1 2">AF24-29</strain>
    </source>
</reference>
<gene>
    <name evidence="1" type="ORF">DWY25_10725</name>
</gene>